<dbReference type="AlphaFoldDB" id="A0A7J6PAV2"/>
<keyword evidence="1" id="KW-0472">Membrane</keyword>
<proteinExistence type="predicted"/>
<evidence type="ECO:0000256" key="1">
    <source>
        <dbReference type="SAM" id="Phobius"/>
    </source>
</evidence>
<evidence type="ECO:0000313" key="3">
    <source>
        <dbReference type="Proteomes" id="UP000541610"/>
    </source>
</evidence>
<protein>
    <submittedName>
        <fullName evidence="2">Uncharacterized protein</fullName>
    </submittedName>
</protein>
<evidence type="ECO:0000313" key="2">
    <source>
        <dbReference type="EMBL" id="KAF4692491.1"/>
    </source>
</evidence>
<dbReference type="EMBL" id="JABANP010000059">
    <property type="protein sequence ID" value="KAF4692491.1"/>
    <property type="molecule type" value="Genomic_DNA"/>
</dbReference>
<feature type="transmembrane region" description="Helical" evidence="1">
    <location>
        <begin position="26"/>
        <end position="48"/>
    </location>
</feature>
<sequence>MMGRQRRELDSRSGVTHPFGRQWGNLLDNSVVITMCLLFFGLLLVFLVKAEDVAFITSESLLKLTNLTVAAYPTPTGSSYKKPTGLCYYTPPQVYGCSCYDSVPVVLTSAGTPIDAVCAPACTYAADCPYGPPGTFPACKKGVCFLSCEKDYTCPWPGRCEATTDSGDLCFFPQWAGQ</sequence>
<accession>A0A7J6PAV2</accession>
<organism evidence="2 3">
    <name type="scientific">Perkinsus olseni</name>
    <name type="common">Perkinsus atlanticus</name>
    <dbReference type="NCBI Taxonomy" id="32597"/>
    <lineage>
        <taxon>Eukaryota</taxon>
        <taxon>Sar</taxon>
        <taxon>Alveolata</taxon>
        <taxon>Perkinsozoa</taxon>
        <taxon>Perkinsea</taxon>
        <taxon>Perkinsida</taxon>
        <taxon>Perkinsidae</taxon>
        <taxon>Perkinsus</taxon>
    </lineage>
</organism>
<name>A0A7J6PAV2_PEROL</name>
<gene>
    <name evidence="2" type="ORF">FOZ60_013160</name>
</gene>
<keyword evidence="1" id="KW-1133">Transmembrane helix</keyword>
<dbReference type="OrthoDB" id="10294578at2759"/>
<reference evidence="2 3" key="1">
    <citation type="submission" date="2020-04" db="EMBL/GenBank/DDBJ databases">
        <title>Perkinsus olseni comparative genomics.</title>
        <authorList>
            <person name="Bogema D.R."/>
        </authorList>
    </citation>
    <scope>NUCLEOTIDE SEQUENCE [LARGE SCALE GENOMIC DNA]</scope>
    <source>
        <strain evidence="2">00978-12</strain>
    </source>
</reference>
<comment type="caution">
    <text evidence="2">The sequence shown here is derived from an EMBL/GenBank/DDBJ whole genome shotgun (WGS) entry which is preliminary data.</text>
</comment>
<dbReference type="Proteomes" id="UP000541610">
    <property type="component" value="Unassembled WGS sequence"/>
</dbReference>
<keyword evidence="1" id="KW-0812">Transmembrane</keyword>